<evidence type="ECO:0008006" key="4">
    <source>
        <dbReference type="Google" id="ProtNLM"/>
    </source>
</evidence>
<evidence type="ECO:0000313" key="2">
    <source>
        <dbReference type="EMBL" id="TCL03833.1"/>
    </source>
</evidence>
<keyword evidence="1" id="KW-1133">Transmembrane helix</keyword>
<dbReference type="InterPro" id="IPR007488">
    <property type="entry name" value="DUF535"/>
</dbReference>
<organism evidence="2 3">
    <name type="scientific">Sodalis ligni</name>
    <dbReference type="NCBI Taxonomy" id="2697027"/>
    <lineage>
        <taxon>Bacteria</taxon>
        <taxon>Pseudomonadati</taxon>
        <taxon>Pseudomonadota</taxon>
        <taxon>Gammaproteobacteria</taxon>
        <taxon>Enterobacterales</taxon>
        <taxon>Bruguierivoracaceae</taxon>
        <taxon>Sodalis</taxon>
    </lineage>
</organism>
<feature type="transmembrane region" description="Helical" evidence="1">
    <location>
        <begin position="15"/>
        <end position="35"/>
    </location>
</feature>
<dbReference type="EMBL" id="SJOI01000001">
    <property type="protein sequence ID" value="TCL03833.1"/>
    <property type="molecule type" value="Genomic_DNA"/>
</dbReference>
<dbReference type="OrthoDB" id="6835762at2"/>
<evidence type="ECO:0000256" key="1">
    <source>
        <dbReference type="SAM" id="Phobius"/>
    </source>
</evidence>
<sequence length="317" mass="36378">MSQVVSNRERSRNGLSGWQLALSLFRGTLVPGIAWQRRFYRYKFMLRYLYTHSYSGPWLEQLAKCPLLTQMLASQPGLPCKLHRPYLAANMSAEKQLAALGHHYDYIQARLPRPLLEGHLSRDGFTLATLTAKNDRIFHLRLCSLDRLNREGEATLLFCDDGNVMLAEMTFVITPERGATLFIGGLQGGRRQLSHETIHSATKACHGLFPKRLVLEAAILLGREMGVNQILAVGNRTHMHQEWRYFYKSKRFLHADYDNFWLSMNAQPQAQGYFSLPLGIPRKCLTAVPSKKRAEYRRRYGLLDQLAAQVSGHFERR</sequence>
<dbReference type="Proteomes" id="UP000294555">
    <property type="component" value="Unassembled WGS sequence"/>
</dbReference>
<keyword evidence="3" id="KW-1185">Reference proteome</keyword>
<name>A0A4R1N9B0_9GAMM</name>
<gene>
    <name evidence="2" type="ORF">EZJ58_1921</name>
</gene>
<dbReference type="GO" id="GO:0006974">
    <property type="term" value="P:DNA damage response"/>
    <property type="evidence" value="ECO:0007669"/>
    <property type="project" value="TreeGrafter"/>
</dbReference>
<dbReference type="RefSeq" id="WP_132922667.1">
    <property type="nucleotide sequence ID" value="NZ_SJOI01000001.1"/>
</dbReference>
<evidence type="ECO:0000313" key="3">
    <source>
        <dbReference type="Proteomes" id="UP000294555"/>
    </source>
</evidence>
<proteinExistence type="predicted"/>
<dbReference type="Pfam" id="PF04393">
    <property type="entry name" value="DUF535"/>
    <property type="match status" value="1"/>
</dbReference>
<comment type="caution">
    <text evidence="2">The sequence shown here is derived from an EMBL/GenBank/DDBJ whole genome shotgun (WGS) entry which is preliminary data.</text>
</comment>
<dbReference type="AlphaFoldDB" id="A0A4R1N9B0"/>
<keyword evidence="1" id="KW-0472">Membrane</keyword>
<keyword evidence="1" id="KW-0812">Transmembrane</keyword>
<accession>A0A4R1N9B0</accession>
<protein>
    <recommendedName>
        <fullName evidence="4">DUF535 domain-containing protein</fullName>
    </recommendedName>
</protein>
<dbReference type="PANTHER" id="PTHR38785">
    <property type="entry name" value="HOMOLOG OF VIRK"/>
    <property type="match status" value="1"/>
</dbReference>
<reference evidence="2 3" key="1">
    <citation type="submission" date="2019-02" db="EMBL/GenBank/DDBJ databases">
        <title>Investigation of anaerobic lignin degradation for improved lignocellulosic biofuels.</title>
        <authorList>
            <person name="Deangelis K."/>
        </authorList>
    </citation>
    <scope>NUCLEOTIDE SEQUENCE [LARGE SCALE GENOMIC DNA]</scope>
    <source>
        <strain evidence="2 3">159R</strain>
    </source>
</reference>
<dbReference type="PANTHER" id="PTHR38785:SF1">
    <property type="entry name" value="HOMOLOG OF VIRK"/>
    <property type="match status" value="1"/>
</dbReference>